<dbReference type="InterPro" id="IPR036164">
    <property type="entry name" value="bL21-like_sf"/>
</dbReference>
<sequence>MVGGSKFSVFGRPLLDSVTVEATVVEKTTTYPELRYDRNNHRHVKAIHCECYPQVRGDMAESAYAKAPVLQIWLGVDDELINHRAFWDSRA</sequence>
<evidence type="ECO:0000313" key="1">
    <source>
        <dbReference type="EMBL" id="KIH65185.1"/>
    </source>
</evidence>
<accession>A0A0C2GUU4</accession>
<dbReference type="SUPFAM" id="SSF141091">
    <property type="entry name" value="L21p-like"/>
    <property type="match status" value="1"/>
</dbReference>
<dbReference type="AlphaFoldDB" id="A0A0C2GUU4"/>
<name>A0A0C2GUU4_9BILA</name>
<keyword evidence="2" id="KW-1185">Reference proteome</keyword>
<reference evidence="1 2" key="1">
    <citation type="submission" date="2013-12" db="EMBL/GenBank/DDBJ databases">
        <title>Draft genome of the parsitic nematode Ancylostoma duodenale.</title>
        <authorList>
            <person name="Mitreva M."/>
        </authorList>
    </citation>
    <scope>NUCLEOTIDE SEQUENCE [LARGE SCALE GENOMIC DNA]</scope>
    <source>
        <strain evidence="1 2">Zhejiang</strain>
    </source>
</reference>
<proteinExistence type="predicted"/>
<protein>
    <submittedName>
        <fullName evidence="1">Uncharacterized protein</fullName>
    </submittedName>
</protein>
<organism evidence="1 2">
    <name type="scientific">Ancylostoma duodenale</name>
    <dbReference type="NCBI Taxonomy" id="51022"/>
    <lineage>
        <taxon>Eukaryota</taxon>
        <taxon>Metazoa</taxon>
        <taxon>Ecdysozoa</taxon>
        <taxon>Nematoda</taxon>
        <taxon>Chromadorea</taxon>
        <taxon>Rhabditida</taxon>
        <taxon>Rhabditina</taxon>
        <taxon>Rhabditomorpha</taxon>
        <taxon>Strongyloidea</taxon>
        <taxon>Ancylostomatidae</taxon>
        <taxon>Ancylostomatinae</taxon>
        <taxon>Ancylostoma</taxon>
    </lineage>
</organism>
<dbReference type="Proteomes" id="UP000054047">
    <property type="component" value="Unassembled WGS sequence"/>
</dbReference>
<dbReference type="EMBL" id="KN727665">
    <property type="protein sequence ID" value="KIH65185.1"/>
    <property type="molecule type" value="Genomic_DNA"/>
</dbReference>
<evidence type="ECO:0000313" key="2">
    <source>
        <dbReference type="Proteomes" id="UP000054047"/>
    </source>
</evidence>
<gene>
    <name evidence="1" type="ORF">ANCDUO_04491</name>
</gene>